<feature type="non-terminal residue" evidence="1">
    <location>
        <position position="1"/>
    </location>
</feature>
<accession>X0ZDB4</accession>
<evidence type="ECO:0000313" key="1">
    <source>
        <dbReference type="EMBL" id="GAG67274.1"/>
    </source>
</evidence>
<sequence length="60" mass="6670">RRALSSVDPKTGLLDSEKSLWRTSEEAIENVTVEAAEIEMRSQIQMALDNGIDVTHIDLS</sequence>
<name>X0ZDB4_9ZZZZ</name>
<organism evidence="1">
    <name type="scientific">marine sediment metagenome</name>
    <dbReference type="NCBI Taxonomy" id="412755"/>
    <lineage>
        <taxon>unclassified sequences</taxon>
        <taxon>metagenomes</taxon>
        <taxon>ecological metagenomes</taxon>
    </lineage>
</organism>
<reference evidence="1" key="1">
    <citation type="journal article" date="2014" name="Front. Microbiol.">
        <title>High frequency of phylogenetically diverse reductive dehalogenase-homologous genes in deep subseafloor sedimentary metagenomes.</title>
        <authorList>
            <person name="Kawai M."/>
            <person name="Futagami T."/>
            <person name="Toyoda A."/>
            <person name="Takaki Y."/>
            <person name="Nishi S."/>
            <person name="Hori S."/>
            <person name="Arai W."/>
            <person name="Tsubouchi T."/>
            <person name="Morono Y."/>
            <person name="Uchiyama I."/>
            <person name="Ito T."/>
            <person name="Fujiyama A."/>
            <person name="Inagaki F."/>
            <person name="Takami H."/>
        </authorList>
    </citation>
    <scope>NUCLEOTIDE SEQUENCE</scope>
    <source>
        <strain evidence="1">Expedition CK06-06</strain>
    </source>
</reference>
<gene>
    <name evidence="1" type="ORF">S01H4_15165</name>
</gene>
<comment type="caution">
    <text evidence="1">The sequence shown here is derived from an EMBL/GenBank/DDBJ whole genome shotgun (WGS) entry which is preliminary data.</text>
</comment>
<protein>
    <submittedName>
        <fullName evidence="1">Uncharacterized protein</fullName>
    </submittedName>
</protein>
<dbReference type="Gene3D" id="3.20.20.370">
    <property type="entry name" value="Glycoside hydrolase/deacetylase"/>
    <property type="match status" value="1"/>
</dbReference>
<proteinExistence type="predicted"/>
<dbReference type="AlphaFoldDB" id="X0ZDB4"/>
<dbReference type="EMBL" id="BART01006640">
    <property type="protein sequence ID" value="GAG67274.1"/>
    <property type="molecule type" value="Genomic_DNA"/>
</dbReference>